<dbReference type="SUPFAM" id="SSF55298">
    <property type="entry name" value="YjgF-like"/>
    <property type="match status" value="1"/>
</dbReference>
<dbReference type="RefSeq" id="WP_201371241.1">
    <property type="nucleotide sequence ID" value="NZ_BNJG01000001.1"/>
</dbReference>
<evidence type="ECO:0000259" key="1">
    <source>
        <dbReference type="Pfam" id="PF14588"/>
    </source>
</evidence>
<comment type="caution">
    <text evidence="2">The sequence shown here is derived from an EMBL/GenBank/DDBJ whole genome shotgun (WGS) entry which is preliminary data.</text>
</comment>
<dbReference type="PANTHER" id="PTHR43760:SF1">
    <property type="entry name" value="ENDORIBONUCLEASE L-PSP_CHORISMATE MUTASE-LIKE DOMAIN-CONTAINING PROTEIN"/>
    <property type="match status" value="1"/>
</dbReference>
<evidence type="ECO:0000313" key="2">
    <source>
        <dbReference type="EMBL" id="GHO54547.1"/>
    </source>
</evidence>
<dbReference type="InterPro" id="IPR035959">
    <property type="entry name" value="RutC-like_sf"/>
</dbReference>
<dbReference type="Proteomes" id="UP000654345">
    <property type="component" value="Unassembled WGS sequence"/>
</dbReference>
<name>A0ABQ3UPG0_9CHLR</name>
<dbReference type="InterPro" id="IPR013813">
    <property type="entry name" value="Endoribo_LPSP/chorism_mut-like"/>
</dbReference>
<gene>
    <name evidence="2" type="ORF">KSB_30220</name>
</gene>
<reference evidence="2 3" key="1">
    <citation type="journal article" date="2021" name="Int. J. Syst. Evol. Microbiol.">
        <title>Reticulibacter mediterranei gen. nov., sp. nov., within the new family Reticulibacteraceae fam. nov., and Ktedonospora formicarum gen. nov., sp. nov., Ktedonobacter robiniae sp. nov., Dictyobacter formicarum sp. nov. and Dictyobacter arantiisoli sp. nov., belonging to the class Ktedonobacteria.</title>
        <authorList>
            <person name="Yabe S."/>
            <person name="Zheng Y."/>
            <person name="Wang C.M."/>
            <person name="Sakai Y."/>
            <person name="Abe K."/>
            <person name="Yokota A."/>
            <person name="Donadio S."/>
            <person name="Cavaletti L."/>
            <person name="Monciardini P."/>
        </authorList>
    </citation>
    <scope>NUCLEOTIDE SEQUENCE [LARGE SCALE GENOMIC DNA]</scope>
    <source>
        <strain evidence="2 3">SOSP1-30</strain>
    </source>
</reference>
<dbReference type="PANTHER" id="PTHR43760">
    <property type="entry name" value="ENDORIBONUCLEASE-RELATED"/>
    <property type="match status" value="1"/>
</dbReference>
<dbReference type="EMBL" id="BNJG01000001">
    <property type="protein sequence ID" value="GHO54547.1"/>
    <property type="molecule type" value="Genomic_DNA"/>
</dbReference>
<accession>A0ABQ3UPG0</accession>
<dbReference type="Gene3D" id="3.30.1330.40">
    <property type="entry name" value="RutC-like"/>
    <property type="match status" value="1"/>
</dbReference>
<dbReference type="Pfam" id="PF14588">
    <property type="entry name" value="YjgF_endoribonc"/>
    <property type="match status" value="1"/>
</dbReference>
<evidence type="ECO:0000313" key="3">
    <source>
        <dbReference type="Proteomes" id="UP000654345"/>
    </source>
</evidence>
<protein>
    <submittedName>
        <fullName evidence="2">LysR family transcriptional regulator</fullName>
    </submittedName>
</protein>
<organism evidence="2 3">
    <name type="scientific">Ktedonobacter robiniae</name>
    <dbReference type="NCBI Taxonomy" id="2778365"/>
    <lineage>
        <taxon>Bacteria</taxon>
        <taxon>Bacillati</taxon>
        <taxon>Chloroflexota</taxon>
        <taxon>Ktedonobacteria</taxon>
        <taxon>Ktedonobacterales</taxon>
        <taxon>Ktedonobacteraceae</taxon>
        <taxon>Ktedonobacter</taxon>
    </lineage>
</organism>
<sequence>MSFEERVKELGFTMPELPKPAFSYVPAVQVGKLVFASGQTPTVAGKLTIQGKLGREVSIEQGQEAARLAVLNCLAEVRGLTGSLDAIVRIVKLNGYVASAEGFTEQPRVINGASTLLEEIFGETGKHARAALGVAELPAGAPVEVEMVVEVR</sequence>
<dbReference type="CDD" id="cd02199">
    <property type="entry name" value="YjgF_YER057c_UK114_like_1"/>
    <property type="match status" value="1"/>
</dbReference>
<proteinExistence type="predicted"/>
<feature type="domain" description="Endoribonuclease L-PSP/chorismate mutase-like" evidence="1">
    <location>
        <begin position="5"/>
        <end position="133"/>
    </location>
</feature>
<keyword evidence="3" id="KW-1185">Reference proteome</keyword>